<dbReference type="Proteomes" id="UP001501676">
    <property type="component" value="Unassembled WGS sequence"/>
</dbReference>
<accession>A0ABP6SWE0</accession>
<evidence type="ECO:0000313" key="2">
    <source>
        <dbReference type="Proteomes" id="UP001501676"/>
    </source>
</evidence>
<sequence length="124" mass="13702">MARGTLIAESLEVGTVVEDLSLRVDRLERVRPTNVSPEQTAAGAPPEWTLLFFDVADEDAERLADVLAGSLGSFGWYVDFTTDDETFVVFARRVFRYRRGDDAGRAEAQAYALSVGVPVSQTDW</sequence>
<evidence type="ECO:0008006" key="3">
    <source>
        <dbReference type="Google" id="ProtNLM"/>
    </source>
</evidence>
<dbReference type="EMBL" id="BAAAYN010000017">
    <property type="protein sequence ID" value="GAA3386590.1"/>
    <property type="molecule type" value="Genomic_DNA"/>
</dbReference>
<keyword evidence="2" id="KW-1185">Reference proteome</keyword>
<organism evidence="1 2">
    <name type="scientific">Cryptosporangium minutisporangium</name>
    <dbReference type="NCBI Taxonomy" id="113569"/>
    <lineage>
        <taxon>Bacteria</taxon>
        <taxon>Bacillati</taxon>
        <taxon>Actinomycetota</taxon>
        <taxon>Actinomycetes</taxon>
        <taxon>Cryptosporangiales</taxon>
        <taxon>Cryptosporangiaceae</taxon>
        <taxon>Cryptosporangium</taxon>
    </lineage>
</organism>
<proteinExistence type="predicted"/>
<gene>
    <name evidence="1" type="ORF">GCM10020369_24960</name>
</gene>
<protein>
    <recommendedName>
        <fullName evidence="3">SPOR domain-containing protein</fullName>
    </recommendedName>
</protein>
<reference evidence="2" key="1">
    <citation type="journal article" date="2019" name="Int. J. Syst. Evol. Microbiol.">
        <title>The Global Catalogue of Microorganisms (GCM) 10K type strain sequencing project: providing services to taxonomists for standard genome sequencing and annotation.</title>
        <authorList>
            <consortium name="The Broad Institute Genomics Platform"/>
            <consortium name="The Broad Institute Genome Sequencing Center for Infectious Disease"/>
            <person name="Wu L."/>
            <person name="Ma J."/>
        </authorList>
    </citation>
    <scope>NUCLEOTIDE SEQUENCE [LARGE SCALE GENOMIC DNA]</scope>
    <source>
        <strain evidence="2">JCM 9458</strain>
    </source>
</reference>
<comment type="caution">
    <text evidence="1">The sequence shown here is derived from an EMBL/GenBank/DDBJ whole genome shotgun (WGS) entry which is preliminary data.</text>
</comment>
<dbReference type="RefSeq" id="WP_345728210.1">
    <property type="nucleotide sequence ID" value="NZ_BAAAYN010000017.1"/>
</dbReference>
<evidence type="ECO:0000313" key="1">
    <source>
        <dbReference type="EMBL" id="GAA3386590.1"/>
    </source>
</evidence>
<name>A0ABP6SWE0_9ACTN</name>